<evidence type="ECO:0000313" key="1">
    <source>
        <dbReference type="EMBL" id="GBP24210.1"/>
    </source>
</evidence>
<reference evidence="1 2" key="1">
    <citation type="journal article" date="2019" name="Commun. Biol.">
        <title>The bagworm genome reveals a unique fibroin gene that provides high tensile strength.</title>
        <authorList>
            <person name="Kono N."/>
            <person name="Nakamura H."/>
            <person name="Ohtoshi R."/>
            <person name="Tomita M."/>
            <person name="Numata K."/>
            <person name="Arakawa K."/>
        </authorList>
    </citation>
    <scope>NUCLEOTIDE SEQUENCE [LARGE SCALE GENOMIC DNA]</scope>
</reference>
<proteinExistence type="predicted"/>
<dbReference type="AlphaFoldDB" id="A0A4C1UDK8"/>
<accession>A0A4C1UDK8</accession>
<name>A0A4C1UDK8_EUMVA</name>
<sequence length="132" mass="15049">MSPYSYITYQQRKLRASHWHRLTRRAARAAATPELPFGSIHAHSQPYHPIALYVRFANVLPTYFAALTQFEAALPIATDKRELTACRKWSRKRSNVCEESFGKSIPVKDYADQIGEILKKGQLLNTCNGRLA</sequence>
<protein>
    <submittedName>
        <fullName evidence="1">Uncharacterized protein</fullName>
    </submittedName>
</protein>
<gene>
    <name evidence="1" type="ORF">EVAR_80063_1</name>
</gene>
<organism evidence="1 2">
    <name type="scientific">Eumeta variegata</name>
    <name type="common">Bagworm moth</name>
    <name type="synonym">Eumeta japonica</name>
    <dbReference type="NCBI Taxonomy" id="151549"/>
    <lineage>
        <taxon>Eukaryota</taxon>
        <taxon>Metazoa</taxon>
        <taxon>Ecdysozoa</taxon>
        <taxon>Arthropoda</taxon>
        <taxon>Hexapoda</taxon>
        <taxon>Insecta</taxon>
        <taxon>Pterygota</taxon>
        <taxon>Neoptera</taxon>
        <taxon>Endopterygota</taxon>
        <taxon>Lepidoptera</taxon>
        <taxon>Glossata</taxon>
        <taxon>Ditrysia</taxon>
        <taxon>Tineoidea</taxon>
        <taxon>Psychidae</taxon>
        <taxon>Oiketicinae</taxon>
        <taxon>Eumeta</taxon>
    </lineage>
</organism>
<evidence type="ECO:0000313" key="2">
    <source>
        <dbReference type="Proteomes" id="UP000299102"/>
    </source>
</evidence>
<keyword evidence="2" id="KW-1185">Reference proteome</keyword>
<dbReference type="Proteomes" id="UP000299102">
    <property type="component" value="Unassembled WGS sequence"/>
</dbReference>
<comment type="caution">
    <text evidence="1">The sequence shown here is derived from an EMBL/GenBank/DDBJ whole genome shotgun (WGS) entry which is preliminary data.</text>
</comment>
<dbReference type="EMBL" id="BGZK01000159">
    <property type="protein sequence ID" value="GBP24210.1"/>
    <property type="molecule type" value="Genomic_DNA"/>
</dbReference>